<evidence type="ECO:0000256" key="2">
    <source>
        <dbReference type="SAM" id="MobiDB-lite"/>
    </source>
</evidence>
<evidence type="ECO:0000313" key="3">
    <source>
        <dbReference type="EMBL" id="ATA81084.1"/>
    </source>
</evidence>
<accession>A0A250F7F5</accession>
<name>A0A250F7F5_9FLAO</name>
<reference evidence="4" key="1">
    <citation type="submission" date="2017-06" db="EMBL/GenBank/DDBJ databases">
        <title>Capnocytophaga spp. assemblies.</title>
        <authorList>
            <person name="Gulvik C.A."/>
        </authorList>
    </citation>
    <scope>NUCLEOTIDE SEQUENCE [LARGE SCALE GENOMIC DNA]</scope>
    <source>
        <strain evidence="4">H6253</strain>
    </source>
</reference>
<dbReference type="EMBL" id="CP022384">
    <property type="protein sequence ID" value="ATA81084.1"/>
    <property type="molecule type" value="Genomic_DNA"/>
</dbReference>
<dbReference type="AlphaFoldDB" id="A0A250F7F5"/>
<evidence type="ECO:0000256" key="1">
    <source>
        <dbReference type="SAM" id="Coils"/>
    </source>
</evidence>
<sequence length="257" mass="28827">MTNHFDNYQARRGGLSSPCQGLGGCDPHRARAEQQEAIERSMPAKIETVKQEIQQIKNGVQQKEFDLLKQKRTALAEKIVSLDAQITRAKLLVDAWEKSPTQQAGIEGLGWGWWNRNIKGTWNAAFSCQHYEERLNESIARTRPLENQLTEQNTTLTNLRAQLSPENLAIQRNAVATQEKTIKEKQELLSSYEKRITDARNSYQASKDAERLALEREAQEASAKAAAEKAAKDKAKQTKTLIIVGAAIIGGYLVLKK</sequence>
<dbReference type="Proteomes" id="UP000217276">
    <property type="component" value="Chromosome"/>
</dbReference>
<dbReference type="KEGG" id="clk:CGC53_01300"/>
<evidence type="ECO:0000313" key="4">
    <source>
        <dbReference type="Proteomes" id="UP000217276"/>
    </source>
</evidence>
<keyword evidence="1" id="KW-0175">Coiled coil</keyword>
<organism evidence="3 4">
    <name type="scientific">Capnocytophaga leadbetteri</name>
    <dbReference type="NCBI Taxonomy" id="327575"/>
    <lineage>
        <taxon>Bacteria</taxon>
        <taxon>Pseudomonadati</taxon>
        <taxon>Bacteroidota</taxon>
        <taxon>Flavobacteriia</taxon>
        <taxon>Flavobacteriales</taxon>
        <taxon>Flavobacteriaceae</taxon>
        <taxon>Capnocytophaga</taxon>
    </lineage>
</organism>
<gene>
    <name evidence="3" type="ORF">CGC53_01300</name>
</gene>
<proteinExistence type="predicted"/>
<feature type="coiled-coil region" evidence="1">
    <location>
        <begin position="175"/>
        <end position="238"/>
    </location>
</feature>
<protein>
    <submittedName>
        <fullName evidence="3">Uncharacterized protein</fullName>
    </submittedName>
</protein>
<dbReference type="RefSeq" id="WP_095913006.1">
    <property type="nucleotide sequence ID" value="NZ_CP022384.1"/>
</dbReference>
<keyword evidence="4" id="KW-1185">Reference proteome</keyword>
<feature type="region of interest" description="Disordered" evidence="2">
    <location>
        <begin position="1"/>
        <end position="32"/>
    </location>
</feature>